<organism evidence="3 4">
    <name type="scientific">Lentinula aciculospora</name>
    <dbReference type="NCBI Taxonomy" id="153920"/>
    <lineage>
        <taxon>Eukaryota</taxon>
        <taxon>Fungi</taxon>
        <taxon>Dikarya</taxon>
        <taxon>Basidiomycota</taxon>
        <taxon>Agaricomycotina</taxon>
        <taxon>Agaricomycetes</taxon>
        <taxon>Agaricomycetidae</taxon>
        <taxon>Agaricales</taxon>
        <taxon>Marasmiineae</taxon>
        <taxon>Omphalotaceae</taxon>
        <taxon>Lentinula</taxon>
    </lineage>
</organism>
<accession>A0A9W9AGH3</accession>
<dbReference type="EMBL" id="JAOTPV010000005">
    <property type="protein sequence ID" value="KAJ4482073.1"/>
    <property type="molecule type" value="Genomic_DNA"/>
</dbReference>
<feature type="region of interest" description="Disordered" evidence="1">
    <location>
        <begin position="154"/>
        <end position="176"/>
    </location>
</feature>
<keyword evidence="2" id="KW-0472">Membrane</keyword>
<dbReference type="Proteomes" id="UP001150266">
    <property type="component" value="Unassembled WGS sequence"/>
</dbReference>
<sequence>MSLVQSALPGASFFGGQDILYAVPWLSLSCSLNAIITILITARLLRARRQLRKLMPGDTASVYTGLIAILVESALPFTVLGIVFAVLLGKDLPEQLALSLTWGSYVGLAPQLIILRVTMGSAWCKETSAHLTSLHFARDNDRVTQDSTLHGITYDMNSHNSSNTSNEKVDSASPAA</sequence>
<keyword evidence="2" id="KW-1133">Transmembrane helix</keyword>
<keyword evidence="2" id="KW-0812">Transmembrane</keyword>
<proteinExistence type="predicted"/>
<evidence type="ECO:0000313" key="4">
    <source>
        <dbReference type="Proteomes" id="UP001150266"/>
    </source>
</evidence>
<protein>
    <submittedName>
        <fullName evidence="3">Uncharacterized protein</fullName>
    </submittedName>
</protein>
<evidence type="ECO:0000256" key="1">
    <source>
        <dbReference type="SAM" id="MobiDB-lite"/>
    </source>
</evidence>
<keyword evidence="4" id="KW-1185">Reference proteome</keyword>
<feature type="transmembrane region" description="Helical" evidence="2">
    <location>
        <begin position="66"/>
        <end position="89"/>
    </location>
</feature>
<evidence type="ECO:0000313" key="3">
    <source>
        <dbReference type="EMBL" id="KAJ4482073.1"/>
    </source>
</evidence>
<feature type="transmembrane region" description="Helical" evidence="2">
    <location>
        <begin position="20"/>
        <end position="45"/>
    </location>
</feature>
<dbReference type="AlphaFoldDB" id="A0A9W9AGH3"/>
<dbReference type="OrthoDB" id="3351617at2759"/>
<evidence type="ECO:0000256" key="2">
    <source>
        <dbReference type="SAM" id="Phobius"/>
    </source>
</evidence>
<reference evidence="3" key="1">
    <citation type="submission" date="2022-08" db="EMBL/GenBank/DDBJ databases">
        <title>A Global Phylogenomic Analysis of the Shiitake Genus Lentinula.</title>
        <authorList>
            <consortium name="DOE Joint Genome Institute"/>
            <person name="Sierra-Patev S."/>
            <person name="Min B."/>
            <person name="Naranjo-Ortiz M."/>
            <person name="Looney B."/>
            <person name="Konkel Z."/>
            <person name="Slot J.C."/>
            <person name="Sakamoto Y."/>
            <person name="Steenwyk J.L."/>
            <person name="Rokas A."/>
            <person name="Carro J."/>
            <person name="Camarero S."/>
            <person name="Ferreira P."/>
            <person name="Molpeceres G."/>
            <person name="Ruiz-Duenas F.J."/>
            <person name="Serrano A."/>
            <person name="Henrissat B."/>
            <person name="Drula E."/>
            <person name="Hughes K.W."/>
            <person name="Mata J.L."/>
            <person name="Ishikawa N.K."/>
            <person name="Vargas-Isla R."/>
            <person name="Ushijima S."/>
            <person name="Smith C.A."/>
            <person name="Ahrendt S."/>
            <person name="Andreopoulos W."/>
            <person name="He G."/>
            <person name="Labutti K."/>
            <person name="Lipzen A."/>
            <person name="Ng V."/>
            <person name="Riley R."/>
            <person name="Sandor L."/>
            <person name="Barry K."/>
            <person name="Martinez A.T."/>
            <person name="Xiao Y."/>
            <person name="Gibbons J.G."/>
            <person name="Terashima K."/>
            <person name="Grigoriev I.V."/>
            <person name="Hibbett D.S."/>
        </authorList>
    </citation>
    <scope>NUCLEOTIDE SEQUENCE</scope>
    <source>
        <strain evidence="3">JLM2183</strain>
    </source>
</reference>
<name>A0A9W9AGH3_9AGAR</name>
<comment type="caution">
    <text evidence="3">The sequence shown here is derived from an EMBL/GenBank/DDBJ whole genome shotgun (WGS) entry which is preliminary data.</text>
</comment>
<feature type="compositionally biased region" description="Polar residues" evidence="1">
    <location>
        <begin position="154"/>
        <end position="166"/>
    </location>
</feature>
<gene>
    <name evidence="3" type="ORF">J3R30DRAFT_3699393</name>
</gene>
<feature type="transmembrane region" description="Helical" evidence="2">
    <location>
        <begin position="95"/>
        <end position="115"/>
    </location>
</feature>